<dbReference type="EMBL" id="CP022742">
    <property type="protein sequence ID" value="ASU24124.1"/>
    <property type="molecule type" value="Genomic_DNA"/>
</dbReference>
<accession>A0A223N2Q4</accession>
<reference evidence="1 2" key="1">
    <citation type="submission" date="2017-08" db="EMBL/GenBank/DDBJ databases">
        <title>The Vibrio qinghaiensis sp.-Q67 is a luminous bacteria isolated firstly from Qinghai lake, Qinghai province, China, which has been proved to be very sensitive to detect environmental and food pollutants. Therefore, complete genome analysis of V. qinghaiensis sp.-Q67 highlights the potential application of this strain on detection of hazards in the contaminated environments.</title>
        <authorList>
            <person name="Gong L."/>
        </authorList>
    </citation>
    <scope>NUCLEOTIDE SEQUENCE [LARGE SCALE GENOMIC DNA]</scope>
    <source>
        <strain evidence="1 2">Q67</strain>
    </source>
</reference>
<name>A0A223N2Q4_9VIBR</name>
<organism evidence="1 2">
    <name type="scientific">Vibrio qinghaiensis</name>
    <dbReference type="NCBI Taxonomy" id="2025808"/>
    <lineage>
        <taxon>Bacteria</taxon>
        <taxon>Pseudomonadati</taxon>
        <taxon>Pseudomonadota</taxon>
        <taxon>Gammaproteobacteria</taxon>
        <taxon>Vibrionales</taxon>
        <taxon>Vibrionaceae</taxon>
        <taxon>Vibrio</taxon>
    </lineage>
</organism>
<proteinExistence type="predicted"/>
<protein>
    <submittedName>
        <fullName evidence="1">Uncharacterized protein</fullName>
    </submittedName>
</protein>
<dbReference type="KEGG" id="vqi:CCZ37_16550"/>
<dbReference type="AlphaFoldDB" id="A0A223N2Q4"/>
<evidence type="ECO:0000313" key="1">
    <source>
        <dbReference type="EMBL" id="ASU24124.1"/>
    </source>
</evidence>
<evidence type="ECO:0000313" key="2">
    <source>
        <dbReference type="Proteomes" id="UP000215148"/>
    </source>
</evidence>
<keyword evidence="2" id="KW-1185">Reference proteome</keyword>
<dbReference type="Proteomes" id="UP000215148">
    <property type="component" value="Chromosome 2"/>
</dbReference>
<sequence>MSICECEGTTKVKTSYICTECNKSVKSWQLKKKLKYIGIIGVIGYGVGQATEAVIFDNRYPMEVEFALTDACINSSGRSLSSSQYQKKQTLCLCAVESTISDVSYSDFKSSKHLFDQNLKRNLNEC</sequence>
<gene>
    <name evidence="1" type="ORF">CCZ37_16550</name>
</gene>